<dbReference type="InterPro" id="IPR000408">
    <property type="entry name" value="Reg_chr_condens"/>
</dbReference>
<dbReference type="STRING" id="1314776.A0A165ZIW6"/>
<proteinExistence type="predicted"/>
<gene>
    <name evidence="3" type="ORF">SISSUDRAFT_1052960</name>
</gene>
<dbReference type="Proteomes" id="UP000076798">
    <property type="component" value="Unassembled WGS sequence"/>
</dbReference>
<dbReference type="AlphaFoldDB" id="A0A165ZIW6"/>
<keyword evidence="4" id="KW-1185">Reference proteome</keyword>
<feature type="repeat" description="RCC1" evidence="1">
    <location>
        <begin position="129"/>
        <end position="185"/>
    </location>
</feature>
<protein>
    <submittedName>
        <fullName evidence="3">RCC1/BLIP-II protein</fullName>
    </submittedName>
</protein>
<feature type="region of interest" description="Disordered" evidence="2">
    <location>
        <begin position="527"/>
        <end position="561"/>
    </location>
</feature>
<feature type="repeat" description="RCC1" evidence="1">
    <location>
        <begin position="438"/>
        <end position="521"/>
    </location>
</feature>
<dbReference type="SUPFAM" id="SSF50985">
    <property type="entry name" value="RCC1/BLIP-II"/>
    <property type="match status" value="1"/>
</dbReference>
<reference evidence="3 4" key="1">
    <citation type="journal article" date="2016" name="Mol. Biol. Evol.">
        <title>Comparative Genomics of Early-Diverging Mushroom-Forming Fungi Provides Insights into the Origins of Lignocellulose Decay Capabilities.</title>
        <authorList>
            <person name="Nagy L.G."/>
            <person name="Riley R."/>
            <person name="Tritt A."/>
            <person name="Adam C."/>
            <person name="Daum C."/>
            <person name="Floudas D."/>
            <person name="Sun H."/>
            <person name="Yadav J.S."/>
            <person name="Pangilinan J."/>
            <person name="Larsson K.H."/>
            <person name="Matsuura K."/>
            <person name="Barry K."/>
            <person name="Labutti K."/>
            <person name="Kuo R."/>
            <person name="Ohm R.A."/>
            <person name="Bhattacharya S.S."/>
            <person name="Shirouzu T."/>
            <person name="Yoshinaga Y."/>
            <person name="Martin F.M."/>
            <person name="Grigoriev I.V."/>
            <person name="Hibbett D.S."/>
        </authorList>
    </citation>
    <scope>NUCLEOTIDE SEQUENCE [LARGE SCALE GENOMIC DNA]</scope>
    <source>
        <strain evidence="3 4">HHB10207 ss-3</strain>
    </source>
</reference>
<dbReference type="InterPro" id="IPR009091">
    <property type="entry name" value="RCC1/BLIP-II"/>
</dbReference>
<name>A0A165ZIW6_9AGAM</name>
<dbReference type="EMBL" id="KV428186">
    <property type="protein sequence ID" value="KZT34346.1"/>
    <property type="molecule type" value="Genomic_DNA"/>
</dbReference>
<dbReference type="OrthoDB" id="61110at2759"/>
<dbReference type="InterPro" id="IPR051553">
    <property type="entry name" value="Ran_GTPase-activating"/>
</dbReference>
<dbReference type="PANTHER" id="PTHR45982:SF3">
    <property type="entry name" value="F-BOX PROTEIN POF9"/>
    <property type="match status" value="1"/>
</dbReference>
<dbReference type="PRINTS" id="PR00633">
    <property type="entry name" value="RCCNDNSATION"/>
</dbReference>
<evidence type="ECO:0000313" key="4">
    <source>
        <dbReference type="Proteomes" id="UP000076798"/>
    </source>
</evidence>
<evidence type="ECO:0000256" key="2">
    <source>
        <dbReference type="SAM" id="MobiDB-lite"/>
    </source>
</evidence>
<evidence type="ECO:0000313" key="3">
    <source>
        <dbReference type="EMBL" id="KZT34346.1"/>
    </source>
</evidence>
<dbReference type="GO" id="GO:0005737">
    <property type="term" value="C:cytoplasm"/>
    <property type="evidence" value="ECO:0007669"/>
    <property type="project" value="TreeGrafter"/>
</dbReference>
<feature type="repeat" description="RCC1" evidence="1">
    <location>
        <begin position="76"/>
        <end position="128"/>
    </location>
</feature>
<dbReference type="PANTHER" id="PTHR45982">
    <property type="entry name" value="REGULATOR OF CHROMOSOME CONDENSATION"/>
    <property type="match status" value="1"/>
</dbReference>
<dbReference type="GO" id="GO:0005085">
    <property type="term" value="F:guanyl-nucleotide exchange factor activity"/>
    <property type="evidence" value="ECO:0007669"/>
    <property type="project" value="TreeGrafter"/>
</dbReference>
<dbReference type="InterPro" id="IPR036047">
    <property type="entry name" value="F-box-like_dom_sf"/>
</dbReference>
<dbReference type="PROSITE" id="PS50012">
    <property type="entry name" value="RCC1_3"/>
    <property type="match status" value="3"/>
</dbReference>
<accession>A0A165ZIW6</accession>
<feature type="compositionally biased region" description="Basic and acidic residues" evidence="2">
    <location>
        <begin position="532"/>
        <end position="546"/>
    </location>
</feature>
<evidence type="ECO:0000256" key="1">
    <source>
        <dbReference type="PROSITE-ProRule" id="PRU00235"/>
    </source>
</evidence>
<dbReference type="Gene3D" id="2.130.10.30">
    <property type="entry name" value="Regulator of chromosome condensation 1/beta-lactamase-inhibitor protein II"/>
    <property type="match status" value="2"/>
</dbReference>
<sequence length="599" mass="65364">MTRFLDLPVDLLLDNLIPLLRLPDLLSLTSTCKFFYVIGEDDIFWKRKLKEDYNFDGKGTARNSGWKFIYRGLRNPQIYVWGNPGNGRLGLGDIDRDPVPSPRRLRIKGSSVVDLVAGGWSFHALDSAGSIYAWGQLQDGFAGTNEGFSAPSKKTDTPIKLEFPNELRVISLRCSRSFALAMDQNHQIWTFMSWGRPYRLTSDSLSPDNARIVQIECGWNFGAVLTDEGQVLIWWPESGAFGEALEESTRLFDSQIAENDAMRCKAVNGVVKCMPWDLNLDPVSLPRLPNSLPPLRPIPNDDALKLVKIAAGENFIIGLTNAGHVLTIGLDDEGLRPSGSWEYLPNFCDGTKVRENGAFAEQNVPVPENIQITHISAHFRDFVAYSPGSSSIVLLSPHGEAAHTTANVHARIIGGLQNRSVISVHLGDYHYGALTSDGKLLTWGQFSTGALGLGDPAQLPVGAPGGYATEEEKANAVNSSWRFFNPPNVETPSEVKFGNGKNKYCFAAAAGGWHFGALVIDLEPGNEEEVEPPMHSDSERHQDGRRAGGRHLGILPHGPQATAPTPITPPLMPAFGHFRIGFAGRGRGRGGPNGRGRGA</sequence>
<dbReference type="SUPFAM" id="SSF81383">
    <property type="entry name" value="F-box domain"/>
    <property type="match status" value="1"/>
</dbReference>
<organism evidence="3 4">
    <name type="scientific">Sistotremastrum suecicum HHB10207 ss-3</name>
    <dbReference type="NCBI Taxonomy" id="1314776"/>
    <lineage>
        <taxon>Eukaryota</taxon>
        <taxon>Fungi</taxon>
        <taxon>Dikarya</taxon>
        <taxon>Basidiomycota</taxon>
        <taxon>Agaricomycotina</taxon>
        <taxon>Agaricomycetes</taxon>
        <taxon>Sistotremastrales</taxon>
        <taxon>Sistotremastraceae</taxon>
        <taxon>Sistotremastrum</taxon>
    </lineage>
</organism>